<evidence type="ECO:0000313" key="2">
    <source>
        <dbReference type="EMBL" id="CCD00858.1"/>
    </source>
</evidence>
<evidence type="ECO:0000313" key="3">
    <source>
        <dbReference type="Proteomes" id="UP000007319"/>
    </source>
</evidence>
<protein>
    <submittedName>
        <fullName evidence="2">Uncharacterized protein</fullName>
    </submittedName>
</protein>
<evidence type="ECO:0000256" key="1">
    <source>
        <dbReference type="SAM" id="Coils"/>
    </source>
</evidence>
<reference evidence="2 3" key="1">
    <citation type="journal article" date="2011" name="PLoS Genet.">
        <title>Azospirillum genomes reveal transition of bacteria from aquatic to terrestrial environments.</title>
        <authorList>
            <person name="Wisniewski-Dye F."/>
            <person name="Borziak K."/>
            <person name="Khalsa-Moyers G."/>
            <person name="Alexandre G."/>
            <person name="Sukharnikov L.O."/>
            <person name="Wuichet K."/>
            <person name="Hurst G.B."/>
            <person name="McDonald W.H."/>
            <person name="Robertson J.S."/>
            <person name="Barbe V."/>
            <person name="Calteau A."/>
            <person name="Rouy Z."/>
            <person name="Mangenot S."/>
            <person name="Prigent-Combaret C."/>
            <person name="Normand P."/>
            <person name="Boyer M."/>
            <person name="Siguier P."/>
            <person name="Dessaux Y."/>
            <person name="Elmerich C."/>
            <person name="Condemine G."/>
            <person name="Krishnen G."/>
            <person name="Kennedy I."/>
            <person name="Paterson A.H."/>
            <person name="Gonzalez V."/>
            <person name="Mavingui P."/>
            <person name="Zhulin I.B."/>
        </authorList>
    </citation>
    <scope>NUCLEOTIDE SEQUENCE [LARGE SCALE GENOMIC DNA]</scope>
    <source>
        <strain evidence="2 3">Sp245</strain>
    </source>
</reference>
<proteinExistence type="predicted"/>
<geneLocation type="plasmid" evidence="2 3">
    <name>AZOBR_p1</name>
</geneLocation>
<dbReference type="KEGG" id="abs:AZOBR_p1130081"/>
<feature type="coiled-coil region" evidence="1">
    <location>
        <begin position="14"/>
        <end position="41"/>
    </location>
</feature>
<keyword evidence="1" id="KW-0175">Coiled coil</keyword>
<keyword evidence="3" id="KW-1185">Reference proteome</keyword>
<sequence>MKCYASGVKLNRLLTCVNRRADLLRELVKELRESNAASEARNAPSNIGIPP</sequence>
<gene>
    <name evidence="2" type="ORF">AZOBR_p1130081</name>
</gene>
<accession>A0A9P1JW58</accession>
<dbReference type="AlphaFoldDB" id="A0A9P1JW58"/>
<organism evidence="2 3">
    <name type="scientific">Azospirillum baldaniorum</name>
    <dbReference type="NCBI Taxonomy" id="1064539"/>
    <lineage>
        <taxon>Bacteria</taxon>
        <taxon>Pseudomonadati</taxon>
        <taxon>Pseudomonadota</taxon>
        <taxon>Alphaproteobacteria</taxon>
        <taxon>Rhodospirillales</taxon>
        <taxon>Azospirillaceae</taxon>
        <taxon>Azospirillum</taxon>
    </lineage>
</organism>
<dbReference type="Proteomes" id="UP000007319">
    <property type="component" value="Plasmid AZOBR_p1"/>
</dbReference>
<name>A0A9P1JW58_9PROT</name>
<keyword evidence="2" id="KW-0614">Plasmid</keyword>
<dbReference type="EMBL" id="HE577328">
    <property type="protein sequence ID" value="CCD00858.1"/>
    <property type="molecule type" value="Genomic_DNA"/>
</dbReference>